<proteinExistence type="inferred from homology"/>
<evidence type="ECO:0000256" key="3">
    <source>
        <dbReference type="ARBA" id="ARBA00022679"/>
    </source>
</evidence>
<dbReference type="HOGENOM" id="CLU_130257_10_1_7"/>
<dbReference type="OrthoDB" id="5422227at2"/>
<comment type="cofactor">
    <cofactor evidence="1">
        <name>Mg(2+)</name>
        <dbReference type="ChEBI" id="CHEBI:18420"/>
    </cofactor>
</comment>
<evidence type="ECO:0000256" key="6">
    <source>
        <dbReference type="ARBA" id="ARBA00022741"/>
    </source>
</evidence>
<dbReference type="PANTHER" id="PTHR33571:SF14">
    <property type="entry name" value="PROTEIN ADENYLYLTRANSFERASE MJ0435-RELATED"/>
    <property type="match status" value="1"/>
</dbReference>
<dbReference type="RefSeq" id="WP_014809101.1">
    <property type="nucleotide sequence ID" value="NC_018025.1"/>
</dbReference>
<keyword evidence="2" id="KW-1277">Toxin-antitoxin system</keyword>
<dbReference type="SUPFAM" id="SSF81301">
    <property type="entry name" value="Nucleotidyltransferase"/>
    <property type="match status" value="1"/>
</dbReference>
<organism evidence="11 12">
    <name type="scientific">Desulfomonile tiedjei (strain ATCC 49306 / DSM 6799 / DCB-1)</name>
    <dbReference type="NCBI Taxonomy" id="706587"/>
    <lineage>
        <taxon>Bacteria</taxon>
        <taxon>Pseudomonadati</taxon>
        <taxon>Thermodesulfobacteriota</taxon>
        <taxon>Desulfomonilia</taxon>
        <taxon>Desulfomonilales</taxon>
        <taxon>Desulfomonilaceae</taxon>
        <taxon>Desulfomonile</taxon>
    </lineage>
</organism>
<protein>
    <submittedName>
        <fullName evidence="11">Putative nucleotidyltransferase</fullName>
    </submittedName>
</protein>
<feature type="domain" description="Polymerase nucleotidyl transferase" evidence="10">
    <location>
        <begin position="14"/>
        <end position="93"/>
    </location>
</feature>
<reference evidence="12" key="1">
    <citation type="submission" date="2012-06" db="EMBL/GenBank/DDBJ databases">
        <title>Complete sequence of chromosome of Desulfomonile tiedjei DSM 6799.</title>
        <authorList>
            <person name="Lucas S."/>
            <person name="Copeland A."/>
            <person name="Lapidus A."/>
            <person name="Glavina del Rio T."/>
            <person name="Dalin E."/>
            <person name="Tice H."/>
            <person name="Bruce D."/>
            <person name="Goodwin L."/>
            <person name="Pitluck S."/>
            <person name="Peters L."/>
            <person name="Ovchinnikova G."/>
            <person name="Zeytun A."/>
            <person name="Lu M."/>
            <person name="Kyrpides N."/>
            <person name="Mavromatis K."/>
            <person name="Ivanova N."/>
            <person name="Brettin T."/>
            <person name="Detter J.C."/>
            <person name="Han C."/>
            <person name="Larimer F."/>
            <person name="Land M."/>
            <person name="Hauser L."/>
            <person name="Markowitz V."/>
            <person name="Cheng J.-F."/>
            <person name="Hugenholtz P."/>
            <person name="Woyke T."/>
            <person name="Wu D."/>
            <person name="Spring S."/>
            <person name="Schroeder M."/>
            <person name="Brambilla E."/>
            <person name="Klenk H.-P."/>
            <person name="Eisen J.A."/>
        </authorList>
    </citation>
    <scope>NUCLEOTIDE SEQUENCE [LARGE SCALE GENOMIC DNA]</scope>
    <source>
        <strain evidence="12">ATCC 49306 / DSM 6799 / DCB-1</strain>
    </source>
</reference>
<evidence type="ECO:0000313" key="12">
    <source>
        <dbReference type="Proteomes" id="UP000006055"/>
    </source>
</evidence>
<evidence type="ECO:0000313" key="11">
    <source>
        <dbReference type="EMBL" id="AFM23949.1"/>
    </source>
</evidence>
<dbReference type="Proteomes" id="UP000006055">
    <property type="component" value="Chromosome"/>
</dbReference>
<sequence length="97" mass="11404">MNRDEILRKLEENREIIRSFGVLRLGIFGSYARGEQRETSDMDFLVEFESATFDNYFDLKFLLERLFEHPVDLVISDTIKPRIRSSILNETVYAPGL</sequence>
<dbReference type="Pfam" id="PF01909">
    <property type="entry name" value="NTP_transf_2"/>
    <property type="match status" value="1"/>
</dbReference>
<keyword evidence="6" id="KW-0547">Nucleotide-binding</keyword>
<comment type="similarity">
    <text evidence="9">Belongs to the MntA antitoxin family.</text>
</comment>
<accession>I4C308</accession>
<keyword evidence="7" id="KW-0067">ATP-binding</keyword>
<dbReference type="GO" id="GO:0005524">
    <property type="term" value="F:ATP binding"/>
    <property type="evidence" value="ECO:0007669"/>
    <property type="project" value="UniProtKB-KW"/>
</dbReference>
<keyword evidence="4" id="KW-0548">Nucleotidyltransferase</keyword>
<keyword evidence="8" id="KW-0460">Magnesium</keyword>
<evidence type="ECO:0000259" key="10">
    <source>
        <dbReference type="Pfam" id="PF01909"/>
    </source>
</evidence>
<dbReference type="InterPro" id="IPR043519">
    <property type="entry name" value="NT_sf"/>
</dbReference>
<gene>
    <name evidence="11" type="ordered locus">Desti_1236</name>
</gene>
<dbReference type="Gene3D" id="3.30.460.10">
    <property type="entry name" value="Beta Polymerase, domain 2"/>
    <property type="match status" value="1"/>
</dbReference>
<dbReference type="InterPro" id="IPR002934">
    <property type="entry name" value="Polymerase_NTP_transf_dom"/>
</dbReference>
<name>I4C308_DESTA</name>
<dbReference type="eggNOG" id="COG1669">
    <property type="taxonomic scope" value="Bacteria"/>
</dbReference>
<dbReference type="GO" id="GO:0016779">
    <property type="term" value="F:nucleotidyltransferase activity"/>
    <property type="evidence" value="ECO:0007669"/>
    <property type="project" value="UniProtKB-KW"/>
</dbReference>
<evidence type="ECO:0000256" key="5">
    <source>
        <dbReference type="ARBA" id="ARBA00022723"/>
    </source>
</evidence>
<dbReference type="InterPro" id="IPR052038">
    <property type="entry name" value="Type-VII_TA_antitoxin"/>
</dbReference>
<keyword evidence="3 11" id="KW-0808">Transferase</keyword>
<evidence type="ECO:0000256" key="7">
    <source>
        <dbReference type="ARBA" id="ARBA00022840"/>
    </source>
</evidence>
<dbReference type="GO" id="GO:0046872">
    <property type="term" value="F:metal ion binding"/>
    <property type="evidence" value="ECO:0007669"/>
    <property type="project" value="UniProtKB-KW"/>
</dbReference>
<keyword evidence="12" id="KW-1185">Reference proteome</keyword>
<evidence type="ECO:0000256" key="2">
    <source>
        <dbReference type="ARBA" id="ARBA00022649"/>
    </source>
</evidence>
<evidence type="ECO:0000256" key="1">
    <source>
        <dbReference type="ARBA" id="ARBA00001946"/>
    </source>
</evidence>
<evidence type="ECO:0000256" key="8">
    <source>
        <dbReference type="ARBA" id="ARBA00022842"/>
    </source>
</evidence>
<evidence type="ECO:0000256" key="9">
    <source>
        <dbReference type="ARBA" id="ARBA00038276"/>
    </source>
</evidence>
<dbReference type="PANTHER" id="PTHR33571">
    <property type="entry name" value="SSL8005 PROTEIN"/>
    <property type="match status" value="1"/>
</dbReference>
<dbReference type="KEGG" id="dti:Desti_1236"/>
<dbReference type="STRING" id="706587.Desti_1236"/>
<keyword evidence="5" id="KW-0479">Metal-binding</keyword>
<dbReference type="EMBL" id="CP003360">
    <property type="protein sequence ID" value="AFM23949.1"/>
    <property type="molecule type" value="Genomic_DNA"/>
</dbReference>
<evidence type="ECO:0000256" key="4">
    <source>
        <dbReference type="ARBA" id="ARBA00022695"/>
    </source>
</evidence>
<dbReference type="AlphaFoldDB" id="I4C308"/>
<dbReference type="CDD" id="cd05403">
    <property type="entry name" value="NT_KNTase_like"/>
    <property type="match status" value="1"/>
</dbReference>